<keyword evidence="4" id="KW-1185">Reference proteome</keyword>
<accession>A0A6L8V5L4</accession>
<dbReference type="SUPFAM" id="SSF53474">
    <property type="entry name" value="alpha/beta-Hydrolases"/>
    <property type="match status" value="1"/>
</dbReference>
<sequence length="294" mass="33355">MPFAYLKGTVLNYEISGTGTPIVFIHPPLLTSEAFFYQKKQLSQHFQVITYDIRGHGASQASERPLSIELMARDVRMLLDEIGIEQAYLCGYSTGAMILLEALLMYPERFLGGIVVSGMSELTDVYNKIRVWMACNMTGPHLLMDLLKKAITNGNADTTATYRQLYESSQKDTADDVCMYFKQARSYTCTHRLRNIKHPILLMYGTKDRSFHRYANLLHQGLPHSSLYFLKDAKHQIPIKSAAKMNDLIRLWVESLEDQHTERGLLDLSIARKMNPAMYGEDTSGSEELGISPD</sequence>
<protein>
    <submittedName>
        <fullName evidence="3">Alpha/beta fold hydrolase</fullName>
    </submittedName>
</protein>
<dbReference type="RefSeq" id="WP_161408696.1">
    <property type="nucleotide sequence ID" value="NZ_WTUZ01000022.1"/>
</dbReference>
<dbReference type="InterPro" id="IPR050266">
    <property type="entry name" value="AB_hydrolase_sf"/>
</dbReference>
<dbReference type="PANTHER" id="PTHR43798">
    <property type="entry name" value="MONOACYLGLYCEROL LIPASE"/>
    <property type="match status" value="1"/>
</dbReference>
<gene>
    <name evidence="3" type="ORF">GQF01_21105</name>
</gene>
<keyword evidence="1 3" id="KW-0378">Hydrolase</keyword>
<dbReference type="Pfam" id="PF00561">
    <property type="entry name" value="Abhydrolase_1"/>
    <property type="match status" value="1"/>
</dbReference>
<reference evidence="3 4" key="1">
    <citation type="submission" date="2019-12" db="EMBL/GenBank/DDBJ databases">
        <title>Paenibacillus sp. nov. sp. isolated from soil.</title>
        <authorList>
            <person name="Kim J."/>
            <person name="Jeong S.E."/>
            <person name="Jung H.S."/>
            <person name="Jeon C.O."/>
        </authorList>
    </citation>
    <scope>NUCLEOTIDE SEQUENCE [LARGE SCALE GENOMIC DNA]</scope>
    <source>
        <strain evidence="3 4">5J-6</strain>
    </source>
</reference>
<evidence type="ECO:0000256" key="1">
    <source>
        <dbReference type="ARBA" id="ARBA00022801"/>
    </source>
</evidence>
<feature type="domain" description="AB hydrolase-1" evidence="2">
    <location>
        <begin position="21"/>
        <end position="122"/>
    </location>
</feature>
<comment type="caution">
    <text evidence="3">The sequence shown here is derived from an EMBL/GenBank/DDBJ whole genome shotgun (WGS) entry which is preliminary data.</text>
</comment>
<dbReference type="Proteomes" id="UP000481087">
    <property type="component" value="Unassembled WGS sequence"/>
</dbReference>
<dbReference type="InterPro" id="IPR000073">
    <property type="entry name" value="AB_hydrolase_1"/>
</dbReference>
<dbReference type="InterPro" id="IPR029058">
    <property type="entry name" value="AB_hydrolase_fold"/>
</dbReference>
<evidence type="ECO:0000313" key="3">
    <source>
        <dbReference type="EMBL" id="MZQ84609.1"/>
    </source>
</evidence>
<dbReference type="GO" id="GO:0016787">
    <property type="term" value="F:hydrolase activity"/>
    <property type="evidence" value="ECO:0007669"/>
    <property type="project" value="UniProtKB-KW"/>
</dbReference>
<organism evidence="3 4">
    <name type="scientific">Paenibacillus silvestris</name>
    <dbReference type="NCBI Taxonomy" id="2606219"/>
    <lineage>
        <taxon>Bacteria</taxon>
        <taxon>Bacillati</taxon>
        <taxon>Bacillota</taxon>
        <taxon>Bacilli</taxon>
        <taxon>Bacillales</taxon>
        <taxon>Paenibacillaceae</taxon>
        <taxon>Paenibacillus</taxon>
    </lineage>
</organism>
<dbReference type="GO" id="GO:0016020">
    <property type="term" value="C:membrane"/>
    <property type="evidence" value="ECO:0007669"/>
    <property type="project" value="TreeGrafter"/>
</dbReference>
<evidence type="ECO:0000313" key="4">
    <source>
        <dbReference type="Proteomes" id="UP000481087"/>
    </source>
</evidence>
<evidence type="ECO:0000259" key="2">
    <source>
        <dbReference type="Pfam" id="PF00561"/>
    </source>
</evidence>
<proteinExistence type="predicted"/>
<dbReference type="EMBL" id="WTUZ01000022">
    <property type="protein sequence ID" value="MZQ84609.1"/>
    <property type="molecule type" value="Genomic_DNA"/>
</dbReference>
<name>A0A6L8V5L4_9BACL</name>
<dbReference type="Gene3D" id="3.40.50.1820">
    <property type="entry name" value="alpha/beta hydrolase"/>
    <property type="match status" value="1"/>
</dbReference>
<dbReference type="PANTHER" id="PTHR43798:SF31">
    <property type="entry name" value="AB HYDROLASE SUPERFAMILY PROTEIN YCLE"/>
    <property type="match status" value="1"/>
</dbReference>
<dbReference type="AlphaFoldDB" id="A0A6L8V5L4"/>